<dbReference type="EMBL" id="FOHX01000008">
    <property type="protein sequence ID" value="SEU24794.1"/>
    <property type="molecule type" value="Genomic_DNA"/>
</dbReference>
<protein>
    <submittedName>
        <fullName evidence="2">Uncharacterized protein</fullName>
    </submittedName>
</protein>
<organism evidence="2 3">
    <name type="scientific">Nonomuraea wenchangensis</name>
    <dbReference type="NCBI Taxonomy" id="568860"/>
    <lineage>
        <taxon>Bacteria</taxon>
        <taxon>Bacillati</taxon>
        <taxon>Actinomycetota</taxon>
        <taxon>Actinomycetes</taxon>
        <taxon>Streptosporangiales</taxon>
        <taxon>Streptosporangiaceae</taxon>
        <taxon>Nonomuraea</taxon>
    </lineage>
</organism>
<name>A0A1I0KIT1_9ACTN</name>
<gene>
    <name evidence="2" type="ORF">SAMN05421811_108166</name>
</gene>
<evidence type="ECO:0000313" key="3">
    <source>
        <dbReference type="Proteomes" id="UP000199361"/>
    </source>
</evidence>
<feature type="compositionally biased region" description="Low complexity" evidence="1">
    <location>
        <begin position="153"/>
        <end position="165"/>
    </location>
</feature>
<feature type="region of interest" description="Disordered" evidence="1">
    <location>
        <begin position="117"/>
        <end position="180"/>
    </location>
</feature>
<keyword evidence="3" id="KW-1185">Reference proteome</keyword>
<reference evidence="2 3" key="1">
    <citation type="submission" date="2016-10" db="EMBL/GenBank/DDBJ databases">
        <authorList>
            <person name="de Groot N.N."/>
        </authorList>
    </citation>
    <scope>NUCLEOTIDE SEQUENCE [LARGE SCALE GENOMIC DNA]</scope>
    <source>
        <strain evidence="2 3">CGMCC 4.5598</strain>
    </source>
</reference>
<sequence length="180" mass="20567">MKTRQSRAPRRGRFAALALTGAAASIMIIPGGLGVACASVMVPTVEAGGAPPKPVKHVTQTHYVTREKPILRGPRWQRPPRVDVIVDNFNDNFNRRHNRLHRRDFFRNDFKHEDIKKEHPVKSVEEVTPSYDEYDESDANRYGGNQYDANRPSSTQANSAQSTANDKWWWPGSKDWKNWN</sequence>
<dbReference type="RefSeq" id="WP_091085760.1">
    <property type="nucleotide sequence ID" value="NZ_FOHX01000008.1"/>
</dbReference>
<accession>A0A1I0KIT1</accession>
<evidence type="ECO:0000313" key="2">
    <source>
        <dbReference type="EMBL" id="SEU24794.1"/>
    </source>
</evidence>
<dbReference type="OrthoDB" id="3543991at2"/>
<dbReference type="Proteomes" id="UP000199361">
    <property type="component" value="Unassembled WGS sequence"/>
</dbReference>
<evidence type="ECO:0000256" key="1">
    <source>
        <dbReference type="SAM" id="MobiDB-lite"/>
    </source>
</evidence>
<dbReference type="AlphaFoldDB" id="A0A1I0KIT1"/>
<proteinExistence type="predicted"/>